<reference evidence="2 3" key="2">
    <citation type="submission" date="2018-04" db="EMBL/GenBank/DDBJ databases">
        <title>OglaRS2 (Oryza glaberrima Reference Sequence Version 2).</title>
        <authorList>
            <person name="Zhang J."/>
            <person name="Kudrna D."/>
            <person name="Lee S."/>
            <person name="Talag J."/>
            <person name="Rajasekar S."/>
            <person name="Wing R.A."/>
        </authorList>
    </citation>
    <scope>NUCLEOTIDE SEQUENCE [LARGE SCALE GENOMIC DNA]</scope>
    <source>
        <strain evidence="2 3">cv. IRGC 96717</strain>
    </source>
</reference>
<evidence type="ECO:0000313" key="2">
    <source>
        <dbReference type="EnsemblPlants" id="ORGLA03G0383700.1"/>
    </source>
</evidence>
<dbReference type="eggNOG" id="ENOG502QR5Z">
    <property type="taxonomic scope" value="Eukaryota"/>
</dbReference>
<dbReference type="AlphaFoldDB" id="I1PHJ1"/>
<proteinExistence type="predicted"/>
<keyword evidence="1" id="KW-0472">Membrane</keyword>
<dbReference type="PANTHER" id="PTHR47150">
    <property type="entry name" value="OS12G0169200 PROTEIN"/>
    <property type="match status" value="1"/>
</dbReference>
<protein>
    <recommendedName>
        <fullName evidence="4">DDE Tnp4 domain-containing protein</fullName>
    </recommendedName>
</protein>
<keyword evidence="3" id="KW-1185">Reference proteome</keyword>
<sequence length="450" mass="52369">MSANSQEQSNRIEDSLTSSNLEELMWEEINDPMEAEIEDQIEAEIEAELEAELAGPSTQRGGYTRRYINRDHEEDHNRLFAKYYCDNPLYTDDQFRRRFRMRKHLFLRIVEALGVWSPYFRLRRDAFGKMGLSPLQKCTAAIRMLAYGTPADLMDETFGVAETTAMESMINFIQGVRHLFGQQYLRRPTQEDTQRLLQFGEAHGFPGMLGSLDCMHWQWENCPVAWKRQFTRGDYGVPTIMLEAVASADIWIWHAFFGVAGSNNDINVLDQSPLFTEVLQGRAPTVQFTVNGSDYNMGYYLADGIYPEWAAFVKSIKRPLNDKAKLFAQRQESARKDVERAFGVLQKRWAIIRHPARLWEREELADIMYACIILHNMIVEDERGTYDIPDDNTYEQGHFSAQMAGLHRGPIYGFEDVLEKNLLIRDRATHRRLKQDLMEHIWQKFAGQQH</sequence>
<reference evidence="2" key="1">
    <citation type="submission" date="2015-06" db="UniProtKB">
        <authorList>
            <consortium name="EnsemblPlants"/>
        </authorList>
    </citation>
    <scope>IDENTIFICATION</scope>
</reference>
<dbReference type="Proteomes" id="UP000007306">
    <property type="component" value="Chromosome 3"/>
</dbReference>
<name>I1PHJ1_ORYGL</name>
<keyword evidence="1" id="KW-0812">Transmembrane</keyword>
<dbReference type="STRING" id="4538.I1PHJ1"/>
<evidence type="ECO:0000313" key="3">
    <source>
        <dbReference type="Proteomes" id="UP000007306"/>
    </source>
</evidence>
<dbReference type="PANTHER" id="PTHR47150:SF6">
    <property type="entry name" value="OS01G0872900 PROTEIN"/>
    <property type="match status" value="1"/>
</dbReference>
<keyword evidence="1" id="KW-1133">Transmembrane helix</keyword>
<dbReference type="Pfam" id="PF04827">
    <property type="entry name" value="Plant_tran"/>
    <property type="match status" value="1"/>
</dbReference>
<dbReference type="HOGENOM" id="CLU_012390_1_1_1"/>
<dbReference type="InterPro" id="IPR006912">
    <property type="entry name" value="Harbinger_derived_prot"/>
</dbReference>
<dbReference type="EnsemblPlants" id="ORGLA03G0383700.1">
    <property type="protein sequence ID" value="ORGLA03G0383700.1"/>
    <property type="gene ID" value="ORGLA03G0383700"/>
</dbReference>
<feature type="transmembrane region" description="Helical" evidence="1">
    <location>
        <begin position="105"/>
        <end position="122"/>
    </location>
</feature>
<dbReference type="Gramene" id="ORGLA03G0383700.1">
    <property type="protein sequence ID" value="ORGLA03G0383700.1"/>
    <property type="gene ID" value="ORGLA03G0383700"/>
</dbReference>
<evidence type="ECO:0000256" key="1">
    <source>
        <dbReference type="SAM" id="Phobius"/>
    </source>
</evidence>
<accession>I1PHJ1</accession>
<evidence type="ECO:0008006" key="4">
    <source>
        <dbReference type="Google" id="ProtNLM"/>
    </source>
</evidence>
<organism evidence="2 3">
    <name type="scientific">Oryza glaberrima</name>
    <name type="common">African rice</name>
    <dbReference type="NCBI Taxonomy" id="4538"/>
    <lineage>
        <taxon>Eukaryota</taxon>
        <taxon>Viridiplantae</taxon>
        <taxon>Streptophyta</taxon>
        <taxon>Embryophyta</taxon>
        <taxon>Tracheophyta</taxon>
        <taxon>Spermatophyta</taxon>
        <taxon>Magnoliopsida</taxon>
        <taxon>Liliopsida</taxon>
        <taxon>Poales</taxon>
        <taxon>Poaceae</taxon>
        <taxon>BOP clade</taxon>
        <taxon>Oryzoideae</taxon>
        <taxon>Oryzeae</taxon>
        <taxon>Oryzinae</taxon>
        <taxon>Oryza</taxon>
    </lineage>
</organism>
<dbReference type="OMA" id="INGHGRC"/>